<dbReference type="PANTHER" id="PTHR11102:SF160">
    <property type="entry name" value="ERAD-ASSOCIATED E3 UBIQUITIN-PROTEIN LIGASE COMPONENT HRD3"/>
    <property type="match status" value="1"/>
</dbReference>
<dbReference type="SMART" id="SM00671">
    <property type="entry name" value="SEL1"/>
    <property type="match status" value="4"/>
</dbReference>
<dbReference type="Proteomes" id="UP000703661">
    <property type="component" value="Unassembled WGS sequence"/>
</dbReference>
<feature type="region of interest" description="Disordered" evidence="2">
    <location>
        <begin position="157"/>
        <end position="217"/>
    </location>
</feature>
<feature type="non-terminal residue" evidence="3">
    <location>
        <position position="1"/>
    </location>
</feature>
<dbReference type="InterPro" id="IPR006597">
    <property type="entry name" value="Sel1-like"/>
</dbReference>
<dbReference type="AlphaFoldDB" id="A0A9P6MFI3"/>
<dbReference type="InterPro" id="IPR050767">
    <property type="entry name" value="Sel1_AlgK"/>
</dbReference>
<dbReference type="Gene3D" id="1.25.40.10">
    <property type="entry name" value="Tetratricopeptide repeat domain"/>
    <property type="match status" value="1"/>
</dbReference>
<evidence type="ECO:0000313" key="3">
    <source>
        <dbReference type="EMBL" id="KAF9996429.1"/>
    </source>
</evidence>
<evidence type="ECO:0000313" key="4">
    <source>
        <dbReference type="Proteomes" id="UP000703661"/>
    </source>
</evidence>
<dbReference type="EMBL" id="JAAAID010003679">
    <property type="protein sequence ID" value="KAF9996429.1"/>
    <property type="molecule type" value="Genomic_DNA"/>
</dbReference>
<dbReference type="SUPFAM" id="SSF81901">
    <property type="entry name" value="HCP-like"/>
    <property type="match status" value="1"/>
</dbReference>
<reference evidence="3" key="1">
    <citation type="journal article" date="2020" name="Fungal Divers.">
        <title>Resolving the Mortierellaceae phylogeny through synthesis of multi-gene phylogenetics and phylogenomics.</title>
        <authorList>
            <person name="Vandepol N."/>
            <person name="Liber J."/>
            <person name="Desiro A."/>
            <person name="Na H."/>
            <person name="Kennedy M."/>
            <person name="Barry K."/>
            <person name="Grigoriev I.V."/>
            <person name="Miller A.N."/>
            <person name="O'Donnell K."/>
            <person name="Stajich J.E."/>
            <person name="Bonito G."/>
        </authorList>
    </citation>
    <scope>NUCLEOTIDE SEQUENCE</scope>
    <source>
        <strain evidence="3">NRRL 2769</strain>
    </source>
</reference>
<dbReference type="InterPro" id="IPR011990">
    <property type="entry name" value="TPR-like_helical_dom_sf"/>
</dbReference>
<sequence length="346" mass="37914">MSDATRQRLLQTRQPGYMDSATGTTAPFTETGDADPQFESISRVDAVHRSDVELTFNNPSLICNEHTDIASLADGSLESAPSSWSFLSGVVVEVEGIGTEMESLNILDSPNFASVSSKVQNDKSLVDNETIIHNTTPAATEIGDCLIGEGYGKRQGSHDTSGIATSYTSVTNSQTPRTTPEFEDRNGEGDAGHSGLIPLDGSISTKNGKEQDMDDDYKQGISHYRGEGVVQDYSRAFEFFLRAARKGCTDAYSKLGYMYNHGFGVAQNHSEAMKWYRTAASNGSAESQYNLGVMYEESRGMPSDYFAALKLYQKAANQGYARAQYSLGHMYERSFAMMRNYSKAFD</sequence>
<proteinExistence type="inferred from homology"/>
<comment type="caution">
    <text evidence="3">The sequence shown here is derived from an EMBL/GenBank/DDBJ whole genome shotgun (WGS) entry which is preliminary data.</text>
</comment>
<evidence type="ECO:0000256" key="2">
    <source>
        <dbReference type="SAM" id="MobiDB-lite"/>
    </source>
</evidence>
<keyword evidence="4" id="KW-1185">Reference proteome</keyword>
<comment type="similarity">
    <text evidence="1">Belongs to the sel-1 family.</text>
</comment>
<evidence type="ECO:0008006" key="5">
    <source>
        <dbReference type="Google" id="ProtNLM"/>
    </source>
</evidence>
<name>A0A9P6MFI3_9FUNG</name>
<gene>
    <name evidence="3" type="ORF">BGZ80_007244</name>
</gene>
<protein>
    <recommendedName>
        <fullName evidence="5">HCP-like protein</fullName>
    </recommendedName>
</protein>
<feature type="region of interest" description="Disordered" evidence="2">
    <location>
        <begin position="1"/>
        <end position="36"/>
    </location>
</feature>
<feature type="compositionally biased region" description="Polar residues" evidence="2">
    <location>
        <begin position="158"/>
        <end position="178"/>
    </location>
</feature>
<organism evidence="3 4">
    <name type="scientific">Entomortierella chlamydospora</name>
    <dbReference type="NCBI Taxonomy" id="101097"/>
    <lineage>
        <taxon>Eukaryota</taxon>
        <taxon>Fungi</taxon>
        <taxon>Fungi incertae sedis</taxon>
        <taxon>Mucoromycota</taxon>
        <taxon>Mortierellomycotina</taxon>
        <taxon>Mortierellomycetes</taxon>
        <taxon>Mortierellales</taxon>
        <taxon>Mortierellaceae</taxon>
        <taxon>Entomortierella</taxon>
    </lineage>
</organism>
<dbReference type="Pfam" id="PF08238">
    <property type="entry name" value="Sel1"/>
    <property type="match status" value="4"/>
</dbReference>
<dbReference type="PANTHER" id="PTHR11102">
    <property type="entry name" value="SEL-1-LIKE PROTEIN"/>
    <property type="match status" value="1"/>
</dbReference>
<feature type="compositionally biased region" description="Basic and acidic residues" evidence="2">
    <location>
        <begin position="180"/>
        <end position="191"/>
    </location>
</feature>
<accession>A0A9P6MFI3</accession>
<evidence type="ECO:0000256" key="1">
    <source>
        <dbReference type="ARBA" id="ARBA00038101"/>
    </source>
</evidence>